<proteinExistence type="predicted"/>
<evidence type="ECO:0000256" key="2">
    <source>
        <dbReference type="SAM" id="SignalP"/>
    </source>
</evidence>
<dbReference type="EMBL" id="CP019650">
    <property type="protein sequence ID" value="AQQ67804.1"/>
    <property type="molecule type" value="Genomic_DNA"/>
</dbReference>
<dbReference type="OrthoDB" id="784582at2"/>
<dbReference type="PANTHER" id="PTHR34501">
    <property type="entry name" value="PROTEIN YDDL-RELATED"/>
    <property type="match status" value="1"/>
</dbReference>
<feature type="chain" id="PRO_5012230606" description="Porin domain-containing protein" evidence="2">
    <location>
        <begin position="24"/>
        <end position="421"/>
    </location>
</feature>
<dbReference type="eggNOG" id="COG3203">
    <property type="taxonomic scope" value="Bacteria"/>
</dbReference>
<dbReference type="PANTHER" id="PTHR34501:SF2">
    <property type="entry name" value="OUTER MEMBRANE PORIN F-RELATED"/>
    <property type="match status" value="1"/>
</dbReference>
<accession>A0A1Q2M509</accession>
<evidence type="ECO:0000313" key="3">
    <source>
        <dbReference type="EMBL" id="AQQ67804.1"/>
    </source>
</evidence>
<keyword evidence="4" id="KW-1185">Reference proteome</keyword>
<reference evidence="3" key="1">
    <citation type="submission" date="2017-02" db="EMBL/GenBank/DDBJ databases">
        <title>Genome of Microbulbifer agarilyticus GP101.</title>
        <authorList>
            <person name="Jung J."/>
            <person name="Bae S.S."/>
            <person name="Baek K."/>
        </authorList>
    </citation>
    <scope>NUCLEOTIDE SEQUENCE [LARGE SCALE GENOMIC DNA]</scope>
    <source>
        <strain evidence="3">GP101</strain>
    </source>
</reference>
<dbReference type="Proteomes" id="UP000188219">
    <property type="component" value="Chromosome"/>
</dbReference>
<dbReference type="STRING" id="260552.Mag101_09240"/>
<gene>
    <name evidence="3" type="ORF">Mag101_09240</name>
</gene>
<keyword evidence="1 2" id="KW-0732">Signal</keyword>
<organism evidence="3 4">
    <name type="scientific">Microbulbifer agarilyticus</name>
    <dbReference type="NCBI Taxonomy" id="260552"/>
    <lineage>
        <taxon>Bacteria</taxon>
        <taxon>Pseudomonadati</taxon>
        <taxon>Pseudomonadota</taxon>
        <taxon>Gammaproteobacteria</taxon>
        <taxon>Cellvibrionales</taxon>
        <taxon>Microbulbiferaceae</taxon>
        <taxon>Microbulbifer</taxon>
    </lineage>
</organism>
<evidence type="ECO:0008006" key="5">
    <source>
        <dbReference type="Google" id="ProtNLM"/>
    </source>
</evidence>
<dbReference type="RefSeq" id="WP_077403847.1">
    <property type="nucleotide sequence ID" value="NZ_CP019650.1"/>
</dbReference>
<evidence type="ECO:0000313" key="4">
    <source>
        <dbReference type="Proteomes" id="UP000188219"/>
    </source>
</evidence>
<dbReference type="Gene3D" id="2.40.160.10">
    <property type="entry name" value="Porin"/>
    <property type="match status" value="1"/>
</dbReference>
<dbReference type="InterPro" id="IPR023614">
    <property type="entry name" value="Porin_dom_sf"/>
</dbReference>
<protein>
    <recommendedName>
        <fullName evidence="5">Porin domain-containing protein</fullName>
    </recommendedName>
</protein>
<dbReference type="SUPFAM" id="SSF56935">
    <property type="entry name" value="Porins"/>
    <property type="match status" value="1"/>
</dbReference>
<dbReference type="InterPro" id="IPR050298">
    <property type="entry name" value="Gram-neg_bact_OMP"/>
</dbReference>
<dbReference type="AlphaFoldDB" id="A0A1Q2M509"/>
<evidence type="ECO:0000256" key="1">
    <source>
        <dbReference type="ARBA" id="ARBA00022729"/>
    </source>
</evidence>
<name>A0A1Q2M509_9GAMM</name>
<sequence length="421" mass="46242">MHKNTRRQLLAAAALLFVGESYAVPIYEGTDVTLSMTGYFTAHMVNSYGETIMQDGASRIAFVLDTPAYGGWDTGFHLEWGVAAISSAQDLIVQGDQQVSPDNRDLSLYLRQGNAHAEHKKWGRFSAGKQWGAYYEVTYITDWYNVSGGLASGTYSYGTDGGSTGSGRADSALAWRKAWEFDNSEFKIAIQRAAHVADLNISIRGILGPNTLFVCPPRDCEFGQSHGIAMVYRANVGKGIMLGAAYNRVKLDITSNNGEIFEIINGEEILIARNVPISASTNTWASAIGAYYGGDPFTKGWYVAGVVQRSQNNELAPVGAVTGITNFFDAKGSESFISYTWGANDCYSLYGGHNYLVSDDPSFDAALVEDNRFKLAQYYYGFQYQWNKRVRLYMENAADASNRVARPVASDFIAVGFRIDI</sequence>
<feature type="signal peptide" evidence="2">
    <location>
        <begin position="1"/>
        <end position="23"/>
    </location>
</feature>
<dbReference type="KEGG" id="maga:Mag101_09240"/>